<comment type="similarity">
    <text evidence="2">Belongs to the prokaryotic Ku family.</text>
</comment>
<evidence type="ECO:0000256" key="1">
    <source>
        <dbReference type="ARBA" id="ARBA00023125"/>
    </source>
</evidence>
<dbReference type="PANTHER" id="PTHR41251:SF1">
    <property type="entry name" value="NON-HOMOLOGOUS END JOINING PROTEIN KU"/>
    <property type="match status" value="1"/>
</dbReference>
<dbReference type="SMART" id="SM00559">
    <property type="entry name" value="Ku78"/>
    <property type="match status" value="1"/>
</dbReference>
<dbReference type="PIRSF" id="PIRSF006493">
    <property type="entry name" value="Prok_Ku"/>
    <property type="match status" value="1"/>
</dbReference>
<keyword evidence="1 2" id="KW-0238">DNA-binding</keyword>
<organism evidence="5 6">
    <name type="scientific">Stutzerimonas zhaodongensis</name>
    <dbReference type="NCBI Taxonomy" id="1176257"/>
    <lineage>
        <taxon>Bacteria</taxon>
        <taxon>Pseudomonadati</taxon>
        <taxon>Pseudomonadota</taxon>
        <taxon>Gammaproteobacteria</taxon>
        <taxon>Pseudomonadales</taxon>
        <taxon>Pseudomonadaceae</taxon>
        <taxon>Stutzerimonas</taxon>
    </lineage>
</organism>
<reference evidence="5 6" key="1">
    <citation type="submission" date="2018-10" db="EMBL/GenBank/DDBJ databases">
        <title>Pseudomonas zhaodongensis NEAU-ST5-21(T) genome.</title>
        <authorList>
            <person name="Peng J."/>
            <person name="Liu Z.-P."/>
        </authorList>
    </citation>
    <scope>NUCLEOTIDE SEQUENCE [LARGE SCALE GENOMIC DNA]</scope>
    <source>
        <strain evidence="5 6">NEAU-ST5-21</strain>
    </source>
</reference>
<gene>
    <name evidence="2" type="primary">ku</name>
    <name evidence="5" type="ORF">EA797_14475</name>
</gene>
<comment type="subunit">
    <text evidence="2">Homodimer. Interacts with LigD.</text>
</comment>
<dbReference type="HAMAP" id="MF_01875">
    <property type="entry name" value="Prokaryotic_Ku"/>
    <property type="match status" value="1"/>
</dbReference>
<dbReference type="OrthoDB" id="9795084at2"/>
<dbReference type="SUPFAM" id="SSF100939">
    <property type="entry name" value="SPOC domain-like"/>
    <property type="match status" value="1"/>
</dbReference>
<dbReference type="Pfam" id="PF02735">
    <property type="entry name" value="Ku"/>
    <property type="match status" value="1"/>
</dbReference>
<dbReference type="FunFam" id="2.40.290.10:FF:000004">
    <property type="entry name" value="Non-homologous end joining protein Ku"/>
    <property type="match status" value="1"/>
</dbReference>
<comment type="function">
    <text evidence="2">With LigD forms a non-homologous end joining (NHEJ) DNA repair enzyme, which repairs dsDNA breaks with reduced fidelity. Binds linear dsDNA with 5'- and 3'- overhangs but not closed circular dsDNA nor ssDNA. Recruits and stimulates the ligase activity of LigD.</text>
</comment>
<dbReference type="InterPro" id="IPR009187">
    <property type="entry name" value="Prok_Ku"/>
</dbReference>
<dbReference type="InterPro" id="IPR006164">
    <property type="entry name" value="DNA_bd_Ku70/Ku80"/>
</dbReference>
<dbReference type="GO" id="GO:0006310">
    <property type="term" value="P:DNA recombination"/>
    <property type="evidence" value="ECO:0007669"/>
    <property type="project" value="UniProtKB-KW"/>
</dbReference>
<sequence>MPRTIWKGAVSFGLVHIPVALVPATTRSGIDFDWLDKRSMDRVGYKRINKTTGEDIDSENIVKGVEYEKGNYVVISDDEIKSAHPKATQTVDIVAFVDAKDISFLFIDTPYYLTPDRRGEKVYALLRETLIQTGKVGIANVVLRNKQHLAVVMPLGKALVMNTLRWAEEVRGVEYLEMKDEALNADLNPRELDMAKRLVEDMSEEWNPEQYKDTFQDQIMDLVETKAREGKIETVGGPEETVDRRSADVIDLTELLKRSLAGKSGAKKPAPVEEVDDEDDTEEEAAPAKRAASKPAASKAKAPAKSTATKAAASKPAASKTSTARKTSTSKATASKSTSKKAS</sequence>
<name>A0A3M2HNK1_9GAMM</name>
<dbReference type="GO" id="GO:0003690">
    <property type="term" value="F:double-stranded DNA binding"/>
    <property type="evidence" value="ECO:0007669"/>
    <property type="project" value="UniProtKB-UniRule"/>
</dbReference>
<evidence type="ECO:0000259" key="4">
    <source>
        <dbReference type="SMART" id="SM00559"/>
    </source>
</evidence>
<evidence type="ECO:0000256" key="2">
    <source>
        <dbReference type="HAMAP-Rule" id="MF_01875"/>
    </source>
</evidence>
<evidence type="ECO:0000313" key="5">
    <source>
        <dbReference type="EMBL" id="RMH89150.1"/>
    </source>
</evidence>
<dbReference type="EMBL" id="RFFM01000003">
    <property type="protein sequence ID" value="RMH89150.1"/>
    <property type="molecule type" value="Genomic_DNA"/>
</dbReference>
<dbReference type="PANTHER" id="PTHR41251">
    <property type="entry name" value="NON-HOMOLOGOUS END JOINING PROTEIN KU"/>
    <property type="match status" value="1"/>
</dbReference>
<dbReference type="CDD" id="cd00789">
    <property type="entry name" value="KU_like"/>
    <property type="match status" value="1"/>
</dbReference>
<dbReference type="Proteomes" id="UP000269774">
    <property type="component" value="Unassembled WGS sequence"/>
</dbReference>
<dbReference type="AlphaFoldDB" id="A0A3M2HNK1"/>
<comment type="caution">
    <text evidence="5">The sequence shown here is derived from an EMBL/GenBank/DDBJ whole genome shotgun (WGS) entry which is preliminary data.</text>
</comment>
<feature type="compositionally biased region" description="Acidic residues" evidence="3">
    <location>
        <begin position="273"/>
        <end position="285"/>
    </location>
</feature>
<feature type="region of interest" description="Disordered" evidence="3">
    <location>
        <begin position="261"/>
        <end position="343"/>
    </location>
</feature>
<feature type="domain" description="Ku" evidence="4">
    <location>
        <begin position="53"/>
        <end position="181"/>
    </location>
</feature>
<dbReference type="InterPro" id="IPR016194">
    <property type="entry name" value="SPOC-like_C_dom_sf"/>
</dbReference>
<dbReference type="GO" id="GO:0006303">
    <property type="term" value="P:double-strand break repair via nonhomologous end joining"/>
    <property type="evidence" value="ECO:0007669"/>
    <property type="project" value="UniProtKB-UniRule"/>
</dbReference>
<proteinExistence type="inferred from homology"/>
<keyword evidence="2" id="KW-0233">DNA recombination</keyword>
<keyword evidence="2" id="KW-0227">DNA damage</keyword>
<protein>
    <recommendedName>
        <fullName evidence="2">Non-homologous end joining protein Ku</fullName>
    </recommendedName>
</protein>
<keyword evidence="2" id="KW-0234">DNA repair</keyword>
<keyword evidence="6" id="KW-1185">Reference proteome</keyword>
<accession>A0A3M2HNK1</accession>
<dbReference type="Gene3D" id="2.40.290.10">
    <property type="match status" value="1"/>
</dbReference>
<evidence type="ECO:0000256" key="3">
    <source>
        <dbReference type="SAM" id="MobiDB-lite"/>
    </source>
</evidence>
<evidence type="ECO:0000313" key="6">
    <source>
        <dbReference type="Proteomes" id="UP000269774"/>
    </source>
</evidence>
<dbReference type="NCBIfam" id="TIGR02772">
    <property type="entry name" value="Ku_bact"/>
    <property type="match status" value="1"/>
</dbReference>
<dbReference type="RefSeq" id="WP_122166424.1">
    <property type="nucleotide sequence ID" value="NZ_JAMOIB010000004.1"/>
</dbReference>
<feature type="compositionally biased region" description="Low complexity" evidence="3">
    <location>
        <begin position="288"/>
        <end position="337"/>
    </location>
</feature>